<comment type="caution">
    <text evidence="1">The sequence shown here is derived from an EMBL/GenBank/DDBJ whole genome shotgun (WGS) entry which is preliminary data.</text>
</comment>
<dbReference type="RefSeq" id="WP_133702207.1">
    <property type="nucleotide sequence ID" value="NZ_SNXS01000005.1"/>
</dbReference>
<proteinExistence type="predicted"/>
<organism evidence="1 2">
    <name type="scientific">Roseateles toxinivorans</name>
    <dbReference type="NCBI Taxonomy" id="270368"/>
    <lineage>
        <taxon>Bacteria</taxon>
        <taxon>Pseudomonadati</taxon>
        <taxon>Pseudomonadota</taxon>
        <taxon>Betaproteobacteria</taxon>
        <taxon>Burkholderiales</taxon>
        <taxon>Sphaerotilaceae</taxon>
        <taxon>Roseateles</taxon>
    </lineage>
</organism>
<evidence type="ECO:0000313" key="2">
    <source>
        <dbReference type="Proteomes" id="UP000295361"/>
    </source>
</evidence>
<dbReference type="EMBL" id="SNXS01000005">
    <property type="protein sequence ID" value="TDP63006.1"/>
    <property type="molecule type" value="Genomic_DNA"/>
</dbReference>
<name>A0A4R6QJ57_9BURK</name>
<dbReference type="AlphaFoldDB" id="A0A4R6QJ57"/>
<gene>
    <name evidence="1" type="ORF">DES47_1055</name>
</gene>
<accession>A0A4R6QJ57</accession>
<dbReference type="InParanoid" id="A0A4R6QJ57"/>
<sequence>MDDPNAEFEEKARAWRDELAEIARTRWKHIKSSEARAQAVLDQFFKYEDTPYETNDSEDFFNEMQLLDESIKICLDSRSMWHFIELAAQVVISSNASGLAGKRHAENRAMKAEVFAWLDANMAQYKSMDAAAQAIAGVVVPVTFRTARDWVVGWKKLRSAGTP</sequence>
<keyword evidence="2" id="KW-1185">Reference proteome</keyword>
<evidence type="ECO:0000313" key="1">
    <source>
        <dbReference type="EMBL" id="TDP63006.1"/>
    </source>
</evidence>
<protein>
    <submittedName>
        <fullName evidence="1">Uncharacterized protein</fullName>
    </submittedName>
</protein>
<dbReference type="OrthoDB" id="8909590at2"/>
<dbReference type="Proteomes" id="UP000295361">
    <property type="component" value="Unassembled WGS sequence"/>
</dbReference>
<reference evidence="1 2" key="1">
    <citation type="submission" date="2019-03" db="EMBL/GenBank/DDBJ databases">
        <title>Genomic Encyclopedia of Type Strains, Phase IV (KMG-IV): sequencing the most valuable type-strain genomes for metagenomic binning, comparative biology and taxonomic classification.</title>
        <authorList>
            <person name="Goeker M."/>
        </authorList>
    </citation>
    <scope>NUCLEOTIDE SEQUENCE [LARGE SCALE GENOMIC DNA]</scope>
    <source>
        <strain evidence="1 2">DSM 16998</strain>
    </source>
</reference>